<proteinExistence type="predicted"/>
<keyword evidence="3" id="KW-1185">Reference proteome</keyword>
<evidence type="ECO:0000313" key="3">
    <source>
        <dbReference type="Proteomes" id="UP000044841"/>
    </source>
</evidence>
<gene>
    <name evidence="2" type="ORF">RSOLAG22IIIB_11302</name>
</gene>
<dbReference type="EMBL" id="CYGV01001459">
    <property type="protein sequence ID" value="CUA74567.1"/>
    <property type="molecule type" value="Genomic_DNA"/>
</dbReference>
<dbReference type="Proteomes" id="UP000044841">
    <property type="component" value="Unassembled WGS sequence"/>
</dbReference>
<accession>A0A0K6G7H6</accession>
<sequence>MSSEQQVDQLILAKLEEHYDAAGQPDDIEAFAPKYFEELIAVLDEPADRSPSKSELSYVKQSGALVDFKLPKVKFVFSALQAVEKAEIDELHCGPSAPGLTPQEGEGEWVPLE</sequence>
<evidence type="ECO:0000256" key="1">
    <source>
        <dbReference type="SAM" id="MobiDB-lite"/>
    </source>
</evidence>
<dbReference type="AlphaFoldDB" id="A0A0K6G7H6"/>
<protein>
    <submittedName>
        <fullName evidence="2">Uncharacterized protein</fullName>
    </submittedName>
</protein>
<evidence type="ECO:0000313" key="2">
    <source>
        <dbReference type="EMBL" id="CUA74567.1"/>
    </source>
</evidence>
<organism evidence="2 3">
    <name type="scientific">Rhizoctonia solani</name>
    <dbReference type="NCBI Taxonomy" id="456999"/>
    <lineage>
        <taxon>Eukaryota</taxon>
        <taxon>Fungi</taxon>
        <taxon>Dikarya</taxon>
        <taxon>Basidiomycota</taxon>
        <taxon>Agaricomycotina</taxon>
        <taxon>Agaricomycetes</taxon>
        <taxon>Cantharellales</taxon>
        <taxon>Ceratobasidiaceae</taxon>
        <taxon>Rhizoctonia</taxon>
    </lineage>
</organism>
<name>A0A0K6G7H6_9AGAM</name>
<feature type="region of interest" description="Disordered" evidence="1">
    <location>
        <begin position="92"/>
        <end position="113"/>
    </location>
</feature>
<reference evidence="2 3" key="1">
    <citation type="submission" date="2015-07" db="EMBL/GenBank/DDBJ databases">
        <authorList>
            <person name="Noorani M."/>
        </authorList>
    </citation>
    <scope>NUCLEOTIDE SEQUENCE [LARGE SCALE GENOMIC DNA]</scope>
    <source>
        <strain evidence="2">BBA 69670</strain>
    </source>
</reference>